<name>A0A0N4VY25_HAEPC</name>
<protein>
    <submittedName>
        <fullName evidence="4">HGDE_central domain-containing protein</fullName>
    </submittedName>
</protein>
<dbReference type="Pfam" id="PF14702">
    <property type="entry name" value="hGDE_central"/>
    <property type="match status" value="1"/>
</dbReference>
<dbReference type="AlphaFoldDB" id="A0A0N4VY25"/>
<dbReference type="EMBL" id="UZAF01004039">
    <property type="protein sequence ID" value="VDO13465.1"/>
    <property type="molecule type" value="Genomic_DNA"/>
</dbReference>
<dbReference type="STRING" id="6290.A0A0N4VY25"/>
<dbReference type="OrthoDB" id="10248904at2759"/>
<feature type="domain" description="Glycogen debranching enzyme central" evidence="1">
    <location>
        <begin position="26"/>
        <end position="97"/>
    </location>
</feature>
<evidence type="ECO:0000313" key="3">
    <source>
        <dbReference type="Proteomes" id="UP000268014"/>
    </source>
</evidence>
<sequence length="210" mass="23892">MFRKIHVVKEKRPYAKWGSETTYNTGIVEARRILNDLHLTLARANYTQVFVDQMSPDVVGITRHNPITHDTVFIVAHTAFNKHHINKDRVYLKNIPIGENPDVLTGLTNYKVSIRQYVPPDKAKMCVVHGNVNGFIELTNFPSGSVIGFRVRLTENARTSIGTIRAVIAGNAELEKGSPFSRNVYSTLPHHPLLEDSFLIFQNWHLYSTR</sequence>
<dbReference type="GO" id="GO:0005980">
    <property type="term" value="P:glycogen catabolic process"/>
    <property type="evidence" value="ECO:0007669"/>
    <property type="project" value="InterPro"/>
</dbReference>
<organism evidence="4">
    <name type="scientific">Haemonchus placei</name>
    <name type="common">Barber's pole worm</name>
    <dbReference type="NCBI Taxonomy" id="6290"/>
    <lineage>
        <taxon>Eukaryota</taxon>
        <taxon>Metazoa</taxon>
        <taxon>Ecdysozoa</taxon>
        <taxon>Nematoda</taxon>
        <taxon>Chromadorea</taxon>
        <taxon>Rhabditida</taxon>
        <taxon>Rhabditina</taxon>
        <taxon>Rhabditomorpha</taxon>
        <taxon>Strongyloidea</taxon>
        <taxon>Trichostrongylidae</taxon>
        <taxon>Haemonchus</taxon>
    </lineage>
</organism>
<dbReference type="PANTHER" id="PTHR10569">
    <property type="entry name" value="GLYCOGEN DEBRANCHING ENZYME"/>
    <property type="match status" value="1"/>
</dbReference>
<reference evidence="2 3" key="2">
    <citation type="submission" date="2018-11" db="EMBL/GenBank/DDBJ databases">
        <authorList>
            <consortium name="Pathogen Informatics"/>
        </authorList>
    </citation>
    <scope>NUCLEOTIDE SEQUENCE [LARGE SCALE GENOMIC DNA]</scope>
    <source>
        <strain evidence="2 3">MHpl1</strain>
    </source>
</reference>
<dbReference type="GO" id="GO:0004135">
    <property type="term" value="F:amylo-alpha-1,6-glucosidase activity"/>
    <property type="evidence" value="ECO:0007669"/>
    <property type="project" value="InterPro"/>
</dbReference>
<gene>
    <name evidence="2" type="ORF">HPLM_LOCUS2194</name>
</gene>
<proteinExistence type="predicted"/>
<dbReference type="Proteomes" id="UP000268014">
    <property type="component" value="Unassembled WGS sequence"/>
</dbReference>
<evidence type="ECO:0000313" key="2">
    <source>
        <dbReference type="EMBL" id="VDO13465.1"/>
    </source>
</evidence>
<dbReference type="PANTHER" id="PTHR10569:SF2">
    <property type="entry name" value="GLYCOGEN DEBRANCHING ENZYME"/>
    <property type="match status" value="1"/>
</dbReference>
<dbReference type="InterPro" id="IPR010401">
    <property type="entry name" value="AGL/Gdb1"/>
</dbReference>
<evidence type="ECO:0000259" key="1">
    <source>
        <dbReference type="Pfam" id="PF14702"/>
    </source>
</evidence>
<dbReference type="GO" id="GO:0004134">
    <property type="term" value="F:4-alpha-glucanotransferase activity"/>
    <property type="evidence" value="ECO:0007669"/>
    <property type="project" value="InterPro"/>
</dbReference>
<dbReference type="WBParaSite" id="HPLM_0000219501-mRNA-1">
    <property type="protein sequence ID" value="HPLM_0000219501-mRNA-1"/>
    <property type="gene ID" value="HPLM_0000219501"/>
</dbReference>
<dbReference type="InterPro" id="IPR032788">
    <property type="entry name" value="AGL_central"/>
</dbReference>
<reference evidence="4" key="1">
    <citation type="submission" date="2017-02" db="UniProtKB">
        <authorList>
            <consortium name="WormBaseParasite"/>
        </authorList>
    </citation>
    <scope>IDENTIFICATION</scope>
</reference>
<accession>A0A0N4VY25</accession>
<keyword evidence="3" id="KW-1185">Reference proteome</keyword>
<evidence type="ECO:0000313" key="4">
    <source>
        <dbReference type="WBParaSite" id="HPLM_0000219501-mRNA-1"/>
    </source>
</evidence>